<evidence type="ECO:0000313" key="1">
    <source>
        <dbReference type="EMBL" id="MBW6409390.1"/>
    </source>
</evidence>
<dbReference type="PANTHER" id="PTHR34070">
    <property type="entry name" value="ARMADILLO-TYPE FOLD"/>
    <property type="match status" value="1"/>
</dbReference>
<evidence type="ECO:0000313" key="2">
    <source>
        <dbReference type="Proteomes" id="UP001519921"/>
    </source>
</evidence>
<dbReference type="InterPro" id="IPR016024">
    <property type="entry name" value="ARM-type_fold"/>
</dbReference>
<dbReference type="Pfam" id="PF08713">
    <property type="entry name" value="DNA_alkylation"/>
    <property type="match status" value="1"/>
</dbReference>
<proteinExistence type="predicted"/>
<sequence length="238" mass="28400">MNIICETWTKDKYDEFIYYLKKQSDKKYAEFHSKLIKDSSKLLGIRVPILRKIAKEISKGNYKEFLSFCGSEYYEEVMLEGLIIGEIKVDYNEFINFVDNFICKIDNWAICDSFCSGLKLVKKYKKEFWVHLDEYLNSENPWKKRVAVVIMLGKYLDEEYLKGVLERCNNINSDHYYVKMGIAWLVATSYCKFPKITHNYLLECSLDDWTYNKALQKACESYRLEKSQKEDLKKLKRK</sequence>
<dbReference type="Gene3D" id="1.25.10.90">
    <property type="match status" value="1"/>
</dbReference>
<dbReference type="PANTHER" id="PTHR34070:SF1">
    <property type="entry name" value="DNA ALKYLATION REPAIR PROTEIN"/>
    <property type="match status" value="1"/>
</dbReference>
<dbReference type="InterPro" id="IPR014825">
    <property type="entry name" value="DNA_alkylation"/>
</dbReference>
<protein>
    <submittedName>
        <fullName evidence="1">DNA alkylation repair protein</fullName>
    </submittedName>
</protein>
<dbReference type="Proteomes" id="UP001519921">
    <property type="component" value="Unassembled WGS sequence"/>
</dbReference>
<accession>A0ABS7AL47</accession>
<name>A0ABS7AL47_9CLOT</name>
<keyword evidence="2" id="KW-1185">Reference proteome</keyword>
<dbReference type="CDD" id="cd06561">
    <property type="entry name" value="AlkD_like"/>
    <property type="match status" value="1"/>
</dbReference>
<dbReference type="SUPFAM" id="SSF48371">
    <property type="entry name" value="ARM repeat"/>
    <property type="match status" value="1"/>
</dbReference>
<dbReference type="EMBL" id="JAHXPT010000003">
    <property type="protein sequence ID" value="MBW6409390.1"/>
    <property type="molecule type" value="Genomic_DNA"/>
</dbReference>
<reference evidence="1 2" key="1">
    <citation type="submission" date="2021-07" db="EMBL/GenBank/DDBJ databases">
        <title>Clostridium weizhouense sp. nov., an anaerobic bacterium isolated from activated sludge of Petroleum wastewater.</title>
        <authorList>
            <person name="Li Q."/>
        </authorList>
    </citation>
    <scope>NUCLEOTIDE SEQUENCE [LARGE SCALE GENOMIC DNA]</scope>
    <source>
        <strain evidence="1 2">YB-6</strain>
    </source>
</reference>
<dbReference type="RefSeq" id="WP_219778452.1">
    <property type="nucleotide sequence ID" value="NZ_JAHXPT010000003.1"/>
</dbReference>
<comment type="caution">
    <text evidence="1">The sequence shown here is derived from an EMBL/GenBank/DDBJ whole genome shotgun (WGS) entry which is preliminary data.</text>
</comment>
<organism evidence="1 2">
    <name type="scientific">Clostridium weizhouense</name>
    <dbReference type="NCBI Taxonomy" id="2859781"/>
    <lineage>
        <taxon>Bacteria</taxon>
        <taxon>Bacillati</taxon>
        <taxon>Bacillota</taxon>
        <taxon>Clostridia</taxon>
        <taxon>Eubacteriales</taxon>
        <taxon>Clostridiaceae</taxon>
        <taxon>Clostridium</taxon>
    </lineage>
</organism>
<gene>
    <name evidence="1" type="ORF">KYD98_04745</name>
</gene>